<proteinExistence type="predicted"/>
<protein>
    <submittedName>
        <fullName evidence="1">Uncharacterized protein</fullName>
    </submittedName>
</protein>
<reference evidence="1" key="1">
    <citation type="submission" date="2023-04" db="EMBL/GenBank/DDBJ databases">
        <title>Sphingomonas sp. MAHUQ-71 isolated from rice field.</title>
        <authorList>
            <person name="Huq M.A."/>
        </authorList>
    </citation>
    <scope>NUCLEOTIDE SEQUENCE</scope>
    <source>
        <strain evidence="1">MAHUQ-71</strain>
    </source>
</reference>
<dbReference type="EMBL" id="JARYGZ010000001">
    <property type="protein sequence ID" value="MDH7638163.1"/>
    <property type="molecule type" value="Genomic_DNA"/>
</dbReference>
<dbReference type="Gene3D" id="3.20.20.100">
    <property type="entry name" value="NADP-dependent oxidoreductase domain"/>
    <property type="match status" value="1"/>
</dbReference>
<dbReference type="RefSeq" id="WP_281043478.1">
    <property type="nucleotide sequence ID" value="NZ_JARYGZ010000001.1"/>
</dbReference>
<keyword evidence="2" id="KW-1185">Reference proteome</keyword>
<name>A0ABT6N080_9SPHN</name>
<comment type="caution">
    <text evidence="1">The sequence shown here is derived from an EMBL/GenBank/DDBJ whole genome shotgun (WGS) entry which is preliminary data.</text>
</comment>
<evidence type="ECO:0000313" key="1">
    <source>
        <dbReference type="EMBL" id="MDH7638163.1"/>
    </source>
</evidence>
<dbReference type="InterPro" id="IPR036812">
    <property type="entry name" value="NAD(P)_OxRdtase_dom_sf"/>
</dbReference>
<evidence type="ECO:0000313" key="2">
    <source>
        <dbReference type="Proteomes" id="UP001160625"/>
    </source>
</evidence>
<organism evidence="1 2">
    <name type="scientific">Sphingomonas oryzagri</name>
    <dbReference type="NCBI Taxonomy" id="3042314"/>
    <lineage>
        <taxon>Bacteria</taxon>
        <taxon>Pseudomonadati</taxon>
        <taxon>Pseudomonadota</taxon>
        <taxon>Alphaproteobacteria</taxon>
        <taxon>Sphingomonadales</taxon>
        <taxon>Sphingomonadaceae</taxon>
        <taxon>Sphingomonas</taxon>
    </lineage>
</organism>
<dbReference type="SUPFAM" id="SSF51430">
    <property type="entry name" value="NAD(P)-linked oxidoreductase"/>
    <property type="match status" value="1"/>
</dbReference>
<sequence length="95" mass="10413">MGHRDRRIFQIFKAKTPGNSACAPGALAMVFPSRPVRGSSTQPRRRDVIVIPKASSIAHVHENRAAADLELASAEIEALDRAFPRPRGRVALEML</sequence>
<dbReference type="Proteomes" id="UP001160625">
    <property type="component" value="Unassembled WGS sequence"/>
</dbReference>
<accession>A0ABT6N080</accession>
<gene>
    <name evidence="1" type="ORF">QGN17_05425</name>
</gene>